<dbReference type="SUPFAM" id="SSF50998">
    <property type="entry name" value="Quinoprotein alcohol dehydrogenase-like"/>
    <property type="match status" value="1"/>
</dbReference>
<dbReference type="Gene3D" id="1.10.287.130">
    <property type="match status" value="1"/>
</dbReference>
<evidence type="ECO:0000256" key="11">
    <source>
        <dbReference type="ARBA" id="ARBA00022989"/>
    </source>
</evidence>
<dbReference type="GO" id="GO:0000155">
    <property type="term" value="F:phosphorelay sensor kinase activity"/>
    <property type="evidence" value="ECO:0007669"/>
    <property type="project" value="InterPro"/>
</dbReference>
<dbReference type="InterPro" id="IPR003661">
    <property type="entry name" value="HisK_dim/P_dom"/>
</dbReference>
<evidence type="ECO:0000256" key="1">
    <source>
        <dbReference type="ARBA" id="ARBA00000085"/>
    </source>
</evidence>
<dbReference type="Pfam" id="PF02518">
    <property type="entry name" value="HATPase_c"/>
    <property type="match status" value="1"/>
</dbReference>
<keyword evidence="8" id="KW-0547">Nucleotide-binding</keyword>
<feature type="coiled-coil region" evidence="14">
    <location>
        <begin position="836"/>
        <end position="905"/>
    </location>
</feature>
<dbReference type="RefSeq" id="WP_162445924.1">
    <property type="nucleotide sequence ID" value="NZ_CP048222.1"/>
</dbReference>
<keyword evidence="12" id="KW-0472">Membrane</keyword>
<feature type="domain" description="Histidine kinase" evidence="15">
    <location>
        <begin position="912"/>
        <end position="1134"/>
    </location>
</feature>
<evidence type="ECO:0000256" key="4">
    <source>
        <dbReference type="ARBA" id="ARBA00022475"/>
    </source>
</evidence>
<evidence type="ECO:0000259" key="15">
    <source>
        <dbReference type="PROSITE" id="PS50109"/>
    </source>
</evidence>
<keyword evidence="14" id="KW-0175">Coiled coil</keyword>
<dbReference type="Gene3D" id="3.30.565.10">
    <property type="entry name" value="Histidine kinase-like ATPase, C-terminal domain"/>
    <property type="match status" value="1"/>
</dbReference>
<evidence type="ECO:0000256" key="7">
    <source>
        <dbReference type="ARBA" id="ARBA00022692"/>
    </source>
</evidence>
<name>A0A6C0GPI6_9BACT</name>
<keyword evidence="4" id="KW-1003">Cell membrane</keyword>
<dbReference type="CDD" id="cd00082">
    <property type="entry name" value="HisKA"/>
    <property type="match status" value="1"/>
</dbReference>
<keyword evidence="6" id="KW-0808">Transferase</keyword>
<accession>A0A6C0GPI6</accession>
<dbReference type="EMBL" id="CP048222">
    <property type="protein sequence ID" value="QHT69941.1"/>
    <property type="molecule type" value="Genomic_DNA"/>
</dbReference>
<comment type="subcellular location">
    <subcellularLocation>
        <location evidence="2">Cell membrane</location>
        <topology evidence="2">Multi-pass membrane protein</topology>
    </subcellularLocation>
</comment>
<keyword evidence="18" id="KW-1185">Reference proteome</keyword>
<dbReference type="InterPro" id="IPR001789">
    <property type="entry name" value="Sig_transdc_resp-reg_receiver"/>
</dbReference>
<keyword evidence="7" id="KW-0812">Transmembrane</keyword>
<protein>
    <recommendedName>
        <fullName evidence="3">histidine kinase</fullName>
        <ecNumber evidence="3">2.7.13.3</ecNumber>
    </recommendedName>
</protein>
<evidence type="ECO:0000313" key="18">
    <source>
        <dbReference type="Proteomes" id="UP000480178"/>
    </source>
</evidence>
<dbReference type="InterPro" id="IPR011047">
    <property type="entry name" value="Quinoprotein_ADH-like_sf"/>
</dbReference>
<dbReference type="Gene3D" id="3.40.50.2300">
    <property type="match status" value="2"/>
</dbReference>
<feature type="modified residue" description="4-aspartylphosphate" evidence="13">
    <location>
        <position position="1203"/>
    </location>
</feature>
<proteinExistence type="predicted"/>
<evidence type="ECO:0000256" key="13">
    <source>
        <dbReference type="PROSITE-ProRule" id="PRU00169"/>
    </source>
</evidence>
<dbReference type="PRINTS" id="PR00344">
    <property type="entry name" value="BCTRLSENSOR"/>
</dbReference>
<dbReference type="CDD" id="cd17546">
    <property type="entry name" value="REC_hyHK_CKI1_RcsC-like"/>
    <property type="match status" value="2"/>
</dbReference>
<dbReference type="InterPro" id="IPR011006">
    <property type="entry name" value="CheY-like_superfamily"/>
</dbReference>
<evidence type="ECO:0000256" key="3">
    <source>
        <dbReference type="ARBA" id="ARBA00012438"/>
    </source>
</evidence>
<dbReference type="InterPro" id="IPR015943">
    <property type="entry name" value="WD40/YVTN_repeat-like_dom_sf"/>
</dbReference>
<dbReference type="InterPro" id="IPR003594">
    <property type="entry name" value="HATPase_dom"/>
</dbReference>
<comment type="catalytic activity">
    <reaction evidence="1">
        <text>ATP + protein L-histidine = ADP + protein N-phospho-L-histidine.</text>
        <dbReference type="EC" id="2.7.13.3"/>
    </reaction>
</comment>
<dbReference type="GO" id="GO:0005524">
    <property type="term" value="F:ATP binding"/>
    <property type="evidence" value="ECO:0007669"/>
    <property type="project" value="UniProtKB-KW"/>
</dbReference>
<dbReference type="InterPro" id="IPR036890">
    <property type="entry name" value="HATPase_C_sf"/>
</dbReference>
<dbReference type="FunFam" id="2.60.40.10:FF:000791">
    <property type="entry name" value="Two-component system sensor histidine kinase/response regulator"/>
    <property type="match status" value="1"/>
</dbReference>
<dbReference type="InterPro" id="IPR036097">
    <property type="entry name" value="HisK_dim/P_sf"/>
</dbReference>
<dbReference type="SMART" id="SM00388">
    <property type="entry name" value="HisKA"/>
    <property type="match status" value="1"/>
</dbReference>
<keyword evidence="10" id="KW-0067">ATP-binding</keyword>
<evidence type="ECO:0000256" key="2">
    <source>
        <dbReference type="ARBA" id="ARBA00004651"/>
    </source>
</evidence>
<evidence type="ECO:0000256" key="12">
    <source>
        <dbReference type="ARBA" id="ARBA00023136"/>
    </source>
</evidence>
<organism evidence="17 18">
    <name type="scientific">Rhodocytophaga rosea</name>
    <dbReference type="NCBI Taxonomy" id="2704465"/>
    <lineage>
        <taxon>Bacteria</taxon>
        <taxon>Pseudomonadati</taxon>
        <taxon>Bacteroidota</taxon>
        <taxon>Cytophagia</taxon>
        <taxon>Cytophagales</taxon>
        <taxon>Rhodocytophagaceae</taxon>
        <taxon>Rhodocytophaga</taxon>
    </lineage>
</organism>
<dbReference type="InterPro" id="IPR005467">
    <property type="entry name" value="His_kinase_dom"/>
</dbReference>
<dbReference type="Proteomes" id="UP000480178">
    <property type="component" value="Chromosome"/>
</dbReference>
<feature type="modified residue" description="4-aspartylphosphate" evidence="13">
    <location>
        <position position="1341"/>
    </location>
</feature>
<dbReference type="PROSITE" id="PS50110">
    <property type="entry name" value="RESPONSE_REGULATORY"/>
    <property type="match status" value="2"/>
</dbReference>
<dbReference type="SUPFAM" id="SSF63829">
    <property type="entry name" value="Calcium-dependent phosphotriesterase"/>
    <property type="match status" value="1"/>
</dbReference>
<dbReference type="SUPFAM" id="SSF52172">
    <property type="entry name" value="CheY-like"/>
    <property type="match status" value="2"/>
</dbReference>
<evidence type="ECO:0000256" key="6">
    <source>
        <dbReference type="ARBA" id="ARBA00022679"/>
    </source>
</evidence>
<dbReference type="InterPro" id="IPR011110">
    <property type="entry name" value="Reg_prop"/>
</dbReference>
<dbReference type="CDD" id="cd00146">
    <property type="entry name" value="PKD"/>
    <property type="match status" value="1"/>
</dbReference>
<dbReference type="SUPFAM" id="SSF55874">
    <property type="entry name" value="ATPase domain of HSP90 chaperone/DNA topoisomerase II/histidine kinase"/>
    <property type="match status" value="1"/>
</dbReference>
<dbReference type="InterPro" id="IPR011123">
    <property type="entry name" value="Y_Y_Y"/>
</dbReference>
<dbReference type="Pfam" id="PF07494">
    <property type="entry name" value="Reg_prop"/>
    <property type="match status" value="10"/>
</dbReference>
<dbReference type="CDD" id="cd16922">
    <property type="entry name" value="HATPase_EvgS-ArcB-TorS-like"/>
    <property type="match status" value="1"/>
</dbReference>
<feature type="domain" description="Response regulatory" evidence="16">
    <location>
        <begin position="1154"/>
        <end position="1266"/>
    </location>
</feature>
<feature type="domain" description="Response regulatory" evidence="16">
    <location>
        <begin position="1292"/>
        <end position="1407"/>
    </location>
</feature>
<sequence>MQSLYFRPFFIHILLSVTIILFTISSAFAQSSRQQFKYITSNEGLSHNNVTCILQDSQGFMWFGTFDGLNKYDGYTFTVYRNNPENPHSLSENYIWTVFEDKQGRIWAGTNDGGLSLYNREQDNFTNYQYNKNNKHSISHNNVRAIGQDKDGNIIVGTYGGGLNIFNPATQVFTHYKHNPQNKSSLSSDYVTTLKIDSKQNIWIGTTNGLNLFNAVNKTFTGYHNNLFDTTTISHNDIRVIYEDKQGTLWLGTEGGGLNKFNQLANTFIRYQHTSTQPKGISHNDVISMEEDWKGDLWVGTRNGGINVLNKTTNTFYYHTHQEGSQEGLNNGSVYCIYKDNIDNMWVGTYSGGINLLYKQSQKFTHYKNDIHNPNSLTNNNVLSLYENADGMIWIGTDGGGLNLWNREKNTFISRTHSDQLPTSIGSNYVLAIYQDKDNTLWLGNFKGGLSLFNARNNNFTTINAGSKLKNFREESISVIIQDKKRYVWIGTIDNGLIRYDRTTHTFTQFRSEDISSGSISHNSILSLFIDGKDNLWVGTAVGLNLYDEKSQSFTRFLHDRRNSKSLSNNLVNTIYEDSSHRLWIGTNGGLNLFDSITNSFTSFKETQGLPSGVIQCILEDNSRNLWLSTNKGLSKFTPATYSFRNYGISDGVQGNSFNRSAGYKLKNGEMLFGGQNGFNIFHPDSLQDNKFVPPVYITGFQLFNKSVEVGDNSPLKQHISTAKEITLAYEHYVFSFEFSALNFILPEKNQYAYQLEGFDQEWNYVGNKRTTTYTHLDPGEYVFKVKASNNDGIWNTTPASIKINIIPPFWMTWWFKSMIILLITGSIISFNWVRLRNINTQKKELARQVHERTAEVILQKEELQIQAQFLEEINLALVAQKEYEQQARQEAEQARKAAESANQAKSVFLANMSHEIRTPMNGVIGMAALLSETALTDEQLEYTQTIHSCGENLLGVINDILDYSKIESGNLELEQQQVNIRHCIEQVLDMFAGKAAQTGVDLLYQIENNVPATFIGDSLRVRQVLVNLVGNAIKFTEKGEILVKVSLSEEKNEEPLTLAFQVSDTGIGIAEDKVSRLFKAFSQVDSSTTRKYGGTGLGLAICARLVELMKGQIGVESQMGKGTTFHFTIQTSIVSSAPVSGILPSVSELEGKRILIVDDNITSLNLLKTQLDQWKIETFTSSGGKEALQLLSQTAVDLVMTDKNMPAMDGILLAKAIEINHERLPVVLLNSFGDESYKKYPQLFAGVLNKPVKQEGLYKLILHQFAPQNQEFTPVKQQVLSTEFSLKNPLRILVAEDNEVNQLIIKRILTKLGYQVAIVNNGIEVLQKIANETFDVILMDVQMPEMDGLETTRAVRSQAIQQPVIIALTANAMQGDRELCLQAGMDDYISKAINLEDLKNCLVKATVTLQETKT</sequence>
<dbReference type="GO" id="GO:0005886">
    <property type="term" value="C:plasma membrane"/>
    <property type="evidence" value="ECO:0007669"/>
    <property type="project" value="UniProtKB-SubCell"/>
</dbReference>
<dbReference type="Pfam" id="PF07495">
    <property type="entry name" value="Y_Y_Y"/>
    <property type="match status" value="1"/>
</dbReference>
<evidence type="ECO:0000256" key="9">
    <source>
        <dbReference type="ARBA" id="ARBA00022777"/>
    </source>
</evidence>
<evidence type="ECO:0000256" key="8">
    <source>
        <dbReference type="ARBA" id="ARBA00022741"/>
    </source>
</evidence>
<dbReference type="Gene3D" id="2.60.40.10">
    <property type="entry name" value="Immunoglobulins"/>
    <property type="match status" value="1"/>
</dbReference>
<dbReference type="Gene3D" id="2.130.10.10">
    <property type="entry name" value="YVTN repeat-like/Quinoprotein amine dehydrogenase"/>
    <property type="match status" value="4"/>
</dbReference>
<dbReference type="Pfam" id="PF00512">
    <property type="entry name" value="HisKA"/>
    <property type="match status" value="1"/>
</dbReference>
<dbReference type="SUPFAM" id="SSF47384">
    <property type="entry name" value="Homodimeric domain of signal transducing histidine kinase"/>
    <property type="match status" value="1"/>
</dbReference>
<dbReference type="FunFam" id="3.30.565.10:FF:000010">
    <property type="entry name" value="Sensor histidine kinase RcsC"/>
    <property type="match status" value="1"/>
</dbReference>
<dbReference type="PANTHER" id="PTHR43547">
    <property type="entry name" value="TWO-COMPONENT HISTIDINE KINASE"/>
    <property type="match status" value="1"/>
</dbReference>
<evidence type="ECO:0000256" key="14">
    <source>
        <dbReference type="SAM" id="Coils"/>
    </source>
</evidence>
<evidence type="ECO:0000256" key="5">
    <source>
        <dbReference type="ARBA" id="ARBA00022553"/>
    </source>
</evidence>
<evidence type="ECO:0000259" key="16">
    <source>
        <dbReference type="PROSITE" id="PS50110"/>
    </source>
</evidence>
<dbReference type="InterPro" id="IPR013783">
    <property type="entry name" value="Ig-like_fold"/>
</dbReference>
<evidence type="ECO:0000313" key="17">
    <source>
        <dbReference type="EMBL" id="QHT69941.1"/>
    </source>
</evidence>
<dbReference type="SMART" id="SM00387">
    <property type="entry name" value="HATPase_c"/>
    <property type="match status" value="1"/>
</dbReference>
<dbReference type="InterPro" id="IPR004358">
    <property type="entry name" value="Sig_transdc_His_kin-like_C"/>
</dbReference>
<evidence type="ECO:0000256" key="10">
    <source>
        <dbReference type="ARBA" id="ARBA00022840"/>
    </source>
</evidence>
<dbReference type="KEGG" id="rhoz:GXP67_26490"/>
<dbReference type="SMART" id="SM00448">
    <property type="entry name" value="REC"/>
    <property type="match status" value="2"/>
</dbReference>
<keyword evidence="11" id="KW-1133">Transmembrane helix</keyword>
<dbReference type="PANTHER" id="PTHR43547:SF2">
    <property type="entry name" value="HYBRID SIGNAL TRANSDUCTION HISTIDINE KINASE C"/>
    <property type="match status" value="1"/>
</dbReference>
<dbReference type="EC" id="2.7.13.3" evidence="3"/>
<keyword evidence="9" id="KW-0418">Kinase</keyword>
<dbReference type="PROSITE" id="PS50109">
    <property type="entry name" value="HIS_KIN"/>
    <property type="match status" value="1"/>
</dbReference>
<dbReference type="FunFam" id="1.10.287.130:FF:000003">
    <property type="entry name" value="Histidine kinase"/>
    <property type="match status" value="1"/>
</dbReference>
<reference evidence="17 18" key="1">
    <citation type="submission" date="2020-01" db="EMBL/GenBank/DDBJ databases">
        <authorList>
            <person name="Kim M.K."/>
        </authorList>
    </citation>
    <scope>NUCLEOTIDE SEQUENCE [LARGE SCALE GENOMIC DNA]</scope>
    <source>
        <strain evidence="17 18">172606-1</strain>
    </source>
</reference>
<gene>
    <name evidence="17" type="ORF">GXP67_26490</name>
</gene>
<dbReference type="Pfam" id="PF00072">
    <property type="entry name" value="Response_reg"/>
    <property type="match status" value="2"/>
</dbReference>
<keyword evidence="5 13" id="KW-0597">Phosphoprotein</keyword>